<comment type="function">
    <text evidence="9">Catalyzes the transfer of a farnesyl moiety from farnesyl diphosphate to a cysteine at the fourth position from the C-terminus of several proteins. The beta subunit is responsible for peptide-binding.</text>
</comment>
<dbReference type="InterPro" id="IPR001330">
    <property type="entry name" value="Prenyltrans"/>
</dbReference>
<protein>
    <recommendedName>
        <fullName evidence="3 9">Protein farnesyltransferase subunit beta</fullName>
        <shortName evidence="9">FTase-beta</shortName>
        <ecNumber evidence="2 9">2.5.1.58</ecNumber>
    </recommendedName>
</protein>
<dbReference type="EC" id="2.5.1.58" evidence="2 9"/>
<keyword evidence="4 9" id="KW-0637">Prenyltransferase</keyword>
<dbReference type="InterPro" id="IPR045089">
    <property type="entry name" value="PGGT1B-like"/>
</dbReference>
<dbReference type="InterPro" id="IPR008930">
    <property type="entry name" value="Terpenoid_cyclase/PrenylTrfase"/>
</dbReference>
<comment type="subunit">
    <text evidence="9">Heterodimer of an alpha and a beta subunit.</text>
</comment>
<dbReference type="RefSeq" id="XP_066669464.1">
    <property type="nucleotide sequence ID" value="XM_066810541.1"/>
</dbReference>
<evidence type="ECO:0000313" key="11">
    <source>
        <dbReference type="EMBL" id="KAK8084955.1"/>
    </source>
</evidence>
<evidence type="ECO:0000256" key="5">
    <source>
        <dbReference type="ARBA" id="ARBA00022679"/>
    </source>
</evidence>
<evidence type="ECO:0000256" key="3">
    <source>
        <dbReference type="ARBA" id="ARBA00015798"/>
    </source>
</evidence>
<dbReference type="InterPro" id="IPR026872">
    <property type="entry name" value="FTB"/>
</dbReference>
<evidence type="ECO:0000256" key="2">
    <source>
        <dbReference type="ARBA" id="ARBA00012702"/>
    </source>
</evidence>
<organism evidence="11 12">
    <name type="scientific">Apiospora hydei</name>
    <dbReference type="NCBI Taxonomy" id="1337664"/>
    <lineage>
        <taxon>Eukaryota</taxon>
        <taxon>Fungi</taxon>
        <taxon>Dikarya</taxon>
        <taxon>Ascomycota</taxon>
        <taxon>Pezizomycotina</taxon>
        <taxon>Sordariomycetes</taxon>
        <taxon>Xylariomycetidae</taxon>
        <taxon>Amphisphaeriales</taxon>
        <taxon>Apiosporaceae</taxon>
        <taxon>Apiospora</taxon>
    </lineage>
</organism>
<dbReference type="Pfam" id="PF00432">
    <property type="entry name" value="Prenyltrans"/>
    <property type="match status" value="1"/>
</dbReference>
<keyword evidence="12" id="KW-1185">Reference proteome</keyword>
<comment type="similarity">
    <text evidence="1 9">Belongs to the protein prenyltransferase subunit beta family.</text>
</comment>
<evidence type="ECO:0000256" key="8">
    <source>
        <dbReference type="ARBA" id="ARBA00022833"/>
    </source>
</evidence>
<dbReference type="EMBL" id="JAQQWN010000005">
    <property type="protein sequence ID" value="KAK8084955.1"/>
    <property type="molecule type" value="Genomic_DNA"/>
</dbReference>
<reference evidence="11 12" key="1">
    <citation type="submission" date="2023-01" db="EMBL/GenBank/DDBJ databases">
        <title>Analysis of 21 Apiospora genomes using comparative genomics revels a genus with tremendous synthesis potential of carbohydrate active enzymes and secondary metabolites.</title>
        <authorList>
            <person name="Sorensen T."/>
        </authorList>
    </citation>
    <scope>NUCLEOTIDE SEQUENCE [LARGE SCALE GENOMIC DNA]</scope>
    <source>
        <strain evidence="11 12">CBS 114990</strain>
    </source>
</reference>
<dbReference type="SUPFAM" id="SSF48239">
    <property type="entry name" value="Terpenoid cyclases/Protein prenyltransferases"/>
    <property type="match status" value="1"/>
</dbReference>
<keyword evidence="8 9" id="KW-0862">Zinc</keyword>
<feature type="domain" description="Prenyltransferase alpha-alpha toroid" evidence="10">
    <location>
        <begin position="110"/>
        <end position="483"/>
    </location>
</feature>
<keyword evidence="5 9" id="KW-0808">Transferase</keyword>
<gene>
    <name evidence="11" type="ORF">PG997_006226</name>
</gene>
<proteinExistence type="inferred from homology"/>
<comment type="caution">
    <text evidence="11">The sequence shown here is derived from an EMBL/GenBank/DDBJ whole genome shotgun (WGS) entry which is preliminary data.</text>
</comment>
<evidence type="ECO:0000313" key="12">
    <source>
        <dbReference type="Proteomes" id="UP001433268"/>
    </source>
</evidence>
<dbReference type="Proteomes" id="UP001433268">
    <property type="component" value="Unassembled WGS sequence"/>
</dbReference>
<dbReference type="Gene3D" id="1.50.10.20">
    <property type="match status" value="1"/>
</dbReference>
<keyword evidence="7" id="KW-0677">Repeat</keyword>
<dbReference type="PANTHER" id="PTHR11774:SF6">
    <property type="entry name" value="PROTEIN FARNESYLTRANSFERASE SUBUNIT BETA"/>
    <property type="match status" value="1"/>
</dbReference>
<comment type="cofactor">
    <cofactor evidence="9">
        <name>Zn(2+)</name>
        <dbReference type="ChEBI" id="CHEBI:29105"/>
    </cofactor>
    <text evidence="9">Binds 1 zinc ion per subunit.</text>
</comment>
<accession>A0ABR1WN38</accession>
<evidence type="ECO:0000256" key="1">
    <source>
        <dbReference type="ARBA" id="ARBA00010497"/>
    </source>
</evidence>
<evidence type="ECO:0000256" key="6">
    <source>
        <dbReference type="ARBA" id="ARBA00022723"/>
    </source>
</evidence>
<comment type="catalytic activity">
    <reaction evidence="9">
        <text>L-cysteinyl-[protein] + (2E,6E)-farnesyl diphosphate = S-(2E,6E)-farnesyl-L-cysteinyl-[protein] + diphosphate</text>
        <dbReference type="Rhea" id="RHEA:13345"/>
        <dbReference type="Rhea" id="RHEA-COMP:10131"/>
        <dbReference type="Rhea" id="RHEA-COMP:11535"/>
        <dbReference type="ChEBI" id="CHEBI:29950"/>
        <dbReference type="ChEBI" id="CHEBI:33019"/>
        <dbReference type="ChEBI" id="CHEBI:86019"/>
        <dbReference type="ChEBI" id="CHEBI:175763"/>
    </reaction>
</comment>
<evidence type="ECO:0000256" key="7">
    <source>
        <dbReference type="ARBA" id="ARBA00022737"/>
    </source>
</evidence>
<evidence type="ECO:0000256" key="4">
    <source>
        <dbReference type="ARBA" id="ARBA00022602"/>
    </source>
</evidence>
<dbReference type="GeneID" id="92043601"/>
<dbReference type="PANTHER" id="PTHR11774">
    <property type="entry name" value="GERANYLGERANYL TRANSFERASE TYPE BETA SUBUNIT"/>
    <property type="match status" value="1"/>
</dbReference>
<evidence type="ECO:0000259" key="10">
    <source>
        <dbReference type="Pfam" id="PF00432"/>
    </source>
</evidence>
<name>A0ABR1WN38_9PEZI</name>
<keyword evidence="6 9" id="KW-0479">Metal-binding</keyword>
<evidence type="ECO:0000256" key="9">
    <source>
        <dbReference type="RuleBase" id="RU365056"/>
    </source>
</evidence>
<dbReference type="CDD" id="cd02893">
    <property type="entry name" value="FTase"/>
    <property type="match status" value="1"/>
</dbReference>
<sequence>MPVTTSLARARRKVVFKRTPTTLSSARMATMENRATDIAVDEEVVSHLADPSVRGSRLPIDALYTSEPPIIDPLVTATSTAQDRTLDQCLPLLKAADSNIEYNANGAPRLHRERHIKYLETTIGNLPAPYVGADASRPWCIYWALNALSLLGADVSKFRESLIATATHMQNKTGGFGGGFGQTSHLATTYAMVLSLVIVGGESAYEVIDRRAMWKWLSSLKQPDGGFQMSLGGEVDVRGAYCAAVIISLLNIPLNLSSDSPASAAGLADLYTGLAGYVQRCQTFEGGISAKPDAEAHGAYAFCALGCLAILDAPHRIIPRTLNVPRLISWLSSRQYAPEGGFSGRTNKLVDGCYSHWVGACWPLIQASLQAPSQPAHDSGPQRESIPEFLSFYDREGLIRYIMSCGQDHSSKGGMRDKPSHRSDAYHTCYVLSGLTSAQHVVSAVLAEDEYVANMAWKVSPYSDPQLFDEQDRLNPTDPVYAIPQGKREEVMTYFLSKPGF</sequence>